<dbReference type="PRINTS" id="PR00625">
    <property type="entry name" value="JDOMAIN"/>
</dbReference>
<keyword evidence="1" id="KW-0472">Membrane</keyword>
<dbReference type="Pfam" id="PF00226">
    <property type="entry name" value="DnaJ"/>
    <property type="match status" value="1"/>
</dbReference>
<dbReference type="PANTHER" id="PTHR44825:SF1">
    <property type="entry name" value="DNAJ HOMOLOG SUBFAMILY C MEMBER 4"/>
    <property type="match status" value="1"/>
</dbReference>
<keyword evidence="3" id="KW-1185">Reference proteome</keyword>
<accession>A0A0K0F7U2</accession>
<dbReference type="STRING" id="75913.A0A0K0F7U2"/>
<feature type="transmembrane region" description="Helical" evidence="1">
    <location>
        <begin position="164"/>
        <end position="188"/>
    </location>
</feature>
<dbReference type="WBParaSite" id="SVE_0488900.1">
    <property type="protein sequence ID" value="SVE_0488900.1"/>
    <property type="gene ID" value="SVE_0488900"/>
</dbReference>
<organism evidence="3 4">
    <name type="scientific">Strongyloides venezuelensis</name>
    <name type="common">Threadworm</name>
    <dbReference type="NCBI Taxonomy" id="75913"/>
    <lineage>
        <taxon>Eukaryota</taxon>
        <taxon>Metazoa</taxon>
        <taxon>Ecdysozoa</taxon>
        <taxon>Nematoda</taxon>
        <taxon>Chromadorea</taxon>
        <taxon>Rhabditida</taxon>
        <taxon>Tylenchina</taxon>
        <taxon>Panagrolaimomorpha</taxon>
        <taxon>Strongyloidoidea</taxon>
        <taxon>Strongyloididae</taxon>
        <taxon>Strongyloides</taxon>
    </lineage>
</organism>
<dbReference type="InterPro" id="IPR036869">
    <property type="entry name" value="J_dom_sf"/>
</dbReference>
<evidence type="ECO:0000259" key="2">
    <source>
        <dbReference type="PROSITE" id="PS50076"/>
    </source>
</evidence>
<feature type="domain" description="J" evidence="2">
    <location>
        <begin position="31"/>
        <end position="104"/>
    </location>
</feature>
<evidence type="ECO:0000256" key="1">
    <source>
        <dbReference type="SAM" id="Phobius"/>
    </source>
</evidence>
<dbReference type="AlphaFoldDB" id="A0A0K0F7U2"/>
<dbReference type="Proteomes" id="UP000035680">
    <property type="component" value="Unassembled WGS sequence"/>
</dbReference>
<reference evidence="3" key="1">
    <citation type="submission" date="2014-07" db="EMBL/GenBank/DDBJ databases">
        <authorList>
            <person name="Martin A.A"/>
            <person name="De Silva N."/>
        </authorList>
    </citation>
    <scope>NUCLEOTIDE SEQUENCE</scope>
</reference>
<dbReference type="SMART" id="SM00271">
    <property type="entry name" value="DnaJ"/>
    <property type="match status" value="1"/>
</dbReference>
<name>A0A0K0F7U2_STRVS</name>
<evidence type="ECO:0000313" key="3">
    <source>
        <dbReference type="Proteomes" id="UP000035680"/>
    </source>
</evidence>
<dbReference type="InterPro" id="IPR052763">
    <property type="entry name" value="DnaJ_C4"/>
</dbReference>
<evidence type="ECO:0000313" key="4">
    <source>
        <dbReference type="WBParaSite" id="SVE_0488900.1"/>
    </source>
</evidence>
<dbReference type="Gene3D" id="1.10.287.110">
    <property type="entry name" value="DnaJ domain"/>
    <property type="match status" value="1"/>
</dbReference>
<dbReference type="InterPro" id="IPR001623">
    <property type="entry name" value="DnaJ_domain"/>
</dbReference>
<reference evidence="4" key="2">
    <citation type="submission" date="2015-08" db="UniProtKB">
        <authorList>
            <consortium name="WormBaseParasite"/>
        </authorList>
    </citation>
    <scope>IDENTIFICATION</scope>
</reference>
<sequence length="255" mass="30586">MQRSFVCDIPISRVNIFTNFATTTAYLKERDLYKILGVPRNCTQQDIKEAYFKKAKIVHPDSVENLNILDGSRKSNKHQAFNDIKYAYDILKKPASRKLYDEGIDPFINQQYRYSNRSKKKKYSYSHDYYNFNDSRKSFYSENTDFRVKSEEIRKQNEEEWKNVLIVTSFGIFVVFLYQVGYLIMLNYKEKKLEKLSKKDEIARSFIRQFGDKERLNSREELDKYGKILSDDIEEAYKRRLEEFGNYNPKEILEE</sequence>
<dbReference type="PANTHER" id="PTHR44825">
    <property type="match status" value="1"/>
</dbReference>
<dbReference type="PROSITE" id="PS50076">
    <property type="entry name" value="DNAJ_2"/>
    <property type="match status" value="1"/>
</dbReference>
<keyword evidence="1" id="KW-0812">Transmembrane</keyword>
<proteinExistence type="predicted"/>
<keyword evidence="1" id="KW-1133">Transmembrane helix</keyword>
<dbReference type="CDD" id="cd06257">
    <property type="entry name" value="DnaJ"/>
    <property type="match status" value="1"/>
</dbReference>
<dbReference type="SUPFAM" id="SSF46565">
    <property type="entry name" value="Chaperone J-domain"/>
    <property type="match status" value="1"/>
</dbReference>
<protein>
    <submittedName>
        <fullName evidence="4">J domain-containing protein</fullName>
    </submittedName>
</protein>